<accession>A0A2T2X9M7</accession>
<organism evidence="1 2">
    <name type="scientific">Sulfobacillus benefaciens</name>
    <dbReference type="NCBI Taxonomy" id="453960"/>
    <lineage>
        <taxon>Bacteria</taxon>
        <taxon>Bacillati</taxon>
        <taxon>Bacillota</taxon>
        <taxon>Clostridia</taxon>
        <taxon>Eubacteriales</taxon>
        <taxon>Clostridiales Family XVII. Incertae Sedis</taxon>
        <taxon>Sulfobacillus</taxon>
    </lineage>
</organism>
<name>A0A2T2X9M7_9FIRM</name>
<gene>
    <name evidence="1" type="ORF">C7B43_03570</name>
</gene>
<evidence type="ECO:0000313" key="2">
    <source>
        <dbReference type="Proteomes" id="UP000242699"/>
    </source>
</evidence>
<comment type="caution">
    <text evidence="1">The sequence shown here is derived from an EMBL/GenBank/DDBJ whole genome shotgun (WGS) entry which is preliminary data.</text>
</comment>
<dbReference type="EMBL" id="PXYT01000004">
    <property type="protein sequence ID" value="PSR31190.1"/>
    <property type="molecule type" value="Genomic_DNA"/>
</dbReference>
<evidence type="ECO:0000313" key="1">
    <source>
        <dbReference type="EMBL" id="PSR31190.1"/>
    </source>
</evidence>
<dbReference type="AlphaFoldDB" id="A0A2T2X9M7"/>
<proteinExistence type="predicted"/>
<reference evidence="1 2" key="1">
    <citation type="journal article" date="2014" name="BMC Genomics">
        <title>Comparison of environmental and isolate Sulfobacillus genomes reveals diverse carbon, sulfur, nitrogen, and hydrogen metabolisms.</title>
        <authorList>
            <person name="Justice N.B."/>
            <person name="Norman A."/>
            <person name="Brown C.T."/>
            <person name="Singh A."/>
            <person name="Thomas B.C."/>
            <person name="Banfield J.F."/>
        </authorList>
    </citation>
    <scope>NUCLEOTIDE SEQUENCE [LARGE SCALE GENOMIC DNA]</scope>
    <source>
        <strain evidence="1">AMDSBA1</strain>
    </source>
</reference>
<protein>
    <submittedName>
        <fullName evidence="1">Uncharacterized protein</fullName>
    </submittedName>
</protein>
<dbReference type="Proteomes" id="UP000242699">
    <property type="component" value="Unassembled WGS sequence"/>
</dbReference>
<sequence length="101" mass="11068">MCADTVDGDFSWTGTTNDIFDSTLSIHGQIFRPNGTVAYNNHDSKEVTPFNKASITINAENLVLGCGGYVTQDGYAELTHDLLKDELTVYDSHSYKVICEG</sequence>